<dbReference type="InterPro" id="IPR038086">
    <property type="entry name" value="DUF2789_sf"/>
</dbReference>
<keyword evidence="5" id="KW-1185">Reference proteome</keyword>
<proteinExistence type="predicted"/>
<sequence>MEIYQHGMPELFKQLGLGHSPKEIKEFVKNHRHTRDSAPIHKASFWTRSQSDFLKQAIEQDADWAEVVDQLDIMLRD</sequence>
<dbReference type="InterPro" id="IPR021250">
    <property type="entry name" value="DUF2789"/>
</dbReference>
<dbReference type="GeneID" id="79889875"/>
<evidence type="ECO:0000313" key="2">
    <source>
        <dbReference type="EMBL" id="PNI05672.1"/>
    </source>
</evidence>
<dbReference type="OrthoDB" id="5828847at2"/>
<organism evidence="2 4">
    <name type="scientific">Vibrio diazotrophicus</name>
    <dbReference type="NCBI Taxonomy" id="685"/>
    <lineage>
        <taxon>Bacteria</taxon>
        <taxon>Pseudomonadati</taxon>
        <taxon>Pseudomonadota</taxon>
        <taxon>Gammaproteobacteria</taxon>
        <taxon>Vibrionales</taxon>
        <taxon>Vibrionaceae</taxon>
        <taxon>Vibrio</taxon>
    </lineage>
</organism>
<dbReference type="EMBL" id="QLTR01000006">
    <property type="protein sequence ID" value="RAS66283.1"/>
    <property type="molecule type" value="Genomic_DNA"/>
</dbReference>
<protein>
    <submittedName>
        <fullName evidence="2">DUF2789 domain-containing protein</fullName>
    </submittedName>
    <submittedName>
        <fullName evidence="3">Uncharacterized protein DUF2789</fullName>
    </submittedName>
</protein>
<dbReference type="RefSeq" id="WP_040903696.1">
    <property type="nucleotide sequence ID" value="NZ_CBCRWT010000043.1"/>
</dbReference>
<accession>A0A2J8HJS7</accession>
<dbReference type="Proteomes" id="UP000236449">
    <property type="component" value="Unassembled WGS sequence"/>
</dbReference>
<dbReference type="Gene3D" id="1.10.10.1130">
    <property type="entry name" value="Uncharacterised protein PF10982, DUF2789"/>
    <property type="match status" value="1"/>
</dbReference>
<comment type="caution">
    <text evidence="2">The sequence shown here is derived from an EMBL/GenBank/DDBJ whole genome shotgun (WGS) entry which is preliminary data.</text>
</comment>
<dbReference type="Pfam" id="PF10982">
    <property type="entry name" value="DUF2789"/>
    <property type="match status" value="1"/>
</dbReference>
<dbReference type="Proteomes" id="UP000236547">
    <property type="component" value="Unassembled WGS sequence"/>
</dbReference>
<dbReference type="EMBL" id="POSM01000015">
    <property type="protein sequence ID" value="PNI00451.1"/>
    <property type="molecule type" value="Genomic_DNA"/>
</dbReference>
<evidence type="ECO:0000313" key="6">
    <source>
        <dbReference type="Proteomes" id="UP000248729"/>
    </source>
</evidence>
<evidence type="ECO:0000313" key="4">
    <source>
        <dbReference type="Proteomes" id="UP000236449"/>
    </source>
</evidence>
<reference evidence="4 5" key="1">
    <citation type="submission" date="2018-01" db="EMBL/GenBank/DDBJ databases">
        <title>Draft genome sequences of six Vibrio diazotrophicus strains isolated from deep-sea sediments of the Baltic Sea.</title>
        <authorList>
            <person name="Castillo D."/>
            <person name="Vandieken V."/>
            <person name="Chiang O."/>
            <person name="Middelboe M."/>
        </authorList>
    </citation>
    <scope>NUCLEOTIDE SEQUENCE [LARGE SCALE GENOMIC DNA]</scope>
    <source>
        <strain evidence="2 4">60.27F</strain>
        <strain evidence="1 5">65.10M</strain>
    </source>
</reference>
<evidence type="ECO:0000313" key="3">
    <source>
        <dbReference type="EMBL" id="RAS66283.1"/>
    </source>
</evidence>
<dbReference type="Proteomes" id="UP000248729">
    <property type="component" value="Unassembled WGS sequence"/>
</dbReference>
<gene>
    <name evidence="2" type="ORF">C1N32_06125</name>
    <name evidence="1" type="ORF">C1O25_11875</name>
    <name evidence="3" type="ORF">DET48_10663</name>
</gene>
<dbReference type="EMBL" id="POSK01000003">
    <property type="protein sequence ID" value="PNI05672.1"/>
    <property type="molecule type" value="Genomic_DNA"/>
</dbReference>
<evidence type="ECO:0000313" key="1">
    <source>
        <dbReference type="EMBL" id="PNI00451.1"/>
    </source>
</evidence>
<evidence type="ECO:0000313" key="5">
    <source>
        <dbReference type="Proteomes" id="UP000236547"/>
    </source>
</evidence>
<name>A0A2J8HJS7_VIBDI</name>
<dbReference type="AlphaFoldDB" id="A0A2J8HJS7"/>
<reference evidence="3 6" key="2">
    <citation type="submission" date="2018-06" db="EMBL/GenBank/DDBJ databases">
        <title>Freshwater and sediment microbial communities from various areas in North America, analyzing microbe dynamics in response to fracking.</title>
        <authorList>
            <person name="Lamendella R."/>
        </authorList>
    </citation>
    <scope>NUCLEOTIDE SEQUENCE [LARGE SCALE GENOMIC DNA]</scope>
    <source>
        <strain evidence="3 6">99A</strain>
    </source>
</reference>